<dbReference type="Proteomes" id="UP000317863">
    <property type="component" value="Unassembled WGS sequence"/>
</dbReference>
<comment type="caution">
    <text evidence="1">The sequence shown here is derived from an EMBL/GenBank/DDBJ whole genome shotgun (WGS) entry which is preliminary data.</text>
</comment>
<organism evidence="1 2">
    <name type="scientific">Peptacetobacter hominis</name>
    <dbReference type="NCBI Taxonomy" id="2743610"/>
    <lineage>
        <taxon>Bacteria</taxon>
        <taxon>Bacillati</taxon>
        <taxon>Bacillota</taxon>
        <taxon>Clostridia</taxon>
        <taxon>Peptostreptococcales</taxon>
        <taxon>Peptostreptococcaceae</taxon>
        <taxon>Peptacetobacter</taxon>
    </lineage>
</organism>
<protein>
    <submittedName>
        <fullName evidence="1">Uncharacterized protein</fullName>
    </submittedName>
</protein>
<dbReference type="RefSeq" id="WP_142535415.1">
    <property type="nucleotide sequence ID" value="NZ_SGJB01000004.1"/>
</dbReference>
<gene>
    <name evidence="1" type="ORF">EXD82_02890</name>
</gene>
<dbReference type="AlphaFoldDB" id="A0A544QWI8"/>
<evidence type="ECO:0000313" key="1">
    <source>
        <dbReference type="EMBL" id="TQQ85059.1"/>
    </source>
</evidence>
<keyword evidence="2" id="KW-1185">Reference proteome</keyword>
<accession>A0A544QWI8</accession>
<dbReference type="OrthoDB" id="2355995at2"/>
<name>A0A544QWI8_9FIRM</name>
<dbReference type="EMBL" id="SGJB01000004">
    <property type="protein sequence ID" value="TQQ85059.1"/>
    <property type="molecule type" value="Genomic_DNA"/>
</dbReference>
<evidence type="ECO:0000313" key="2">
    <source>
        <dbReference type="Proteomes" id="UP000317863"/>
    </source>
</evidence>
<sequence length="154" mass="18322">MTEFNPIRMTRLLNIKNIELYYIYSDNVHSKLDFNYYVLIVDLRRKSTMEDFPTADPDDEEYIVRDNLILVTFITKKHFKIFEEFEPIAMIVSDLIEPKESCIQKYEVFEDNNIPDGICMGYGVVEFTNKYLKRLGLDSIDDIELDKFNYLSQD</sequence>
<reference evidence="1 2" key="1">
    <citation type="submission" date="2019-02" db="EMBL/GenBank/DDBJ databases">
        <title>Peptostreptococcaceae bacterium ZHW00191 nov., a new bacterium isolated from the human gut.</title>
        <authorList>
            <person name="Zhou H.-W."/>
            <person name="Chen X.-J."/>
        </authorList>
    </citation>
    <scope>NUCLEOTIDE SEQUENCE [LARGE SCALE GENOMIC DNA]</scope>
    <source>
        <strain evidence="1 2">ZHW00191</strain>
    </source>
</reference>
<proteinExistence type="predicted"/>